<proteinExistence type="predicted"/>
<keyword evidence="2" id="KW-1003">Cell membrane</keyword>
<dbReference type="InterPro" id="IPR002293">
    <property type="entry name" value="AA/rel_permease1"/>
</dbReference>
<protein>
    <submittedName>
        <fullName evidence="7">APC family permease</fullName>
    </submittedName>
</protein>
<evidence type="ECO:0000256" key="5">
    <source>
        <dbReference type="ARBA" id="ARBA00023136"/>
    </source>
</evidence>
<keyword evidence="8" id="KW-1185">Reference proteome</keyword>
<evidence type="ECO:0000313" key="7">
    <source>
        <dbReference type="EMBL" id="MCM1981936.1"/>
    </source>
</evidence>
<evidence type="ECO:0000256" key="4">
    <source>
        <dbReference type="ARBA" id="ARBA00022989"/>
    </source>
</evidence>
<sequence>MTQHQMGFWSVVAVGIGGMVGGGIFAVLGLAVKVTQGGAPLAFGLAGILALFTAYSYANLSVSFPSRGGTVIFFNRAFGTGLFTGGMNILLWLSYIVMLSLYASAFGSYGATFFPESFQGWAKHLLISGIIVAITGLNLLSADLVGRAERWIVIFKLVILTLFVGMGCQGIQGKSIQPDTWASPLALVAGGMLIFLAYEGFELIANAAEDVKDPGRILPRAYYTAVGFVLILYVLIAMITVGTLSLSEIQAAHEYALAAAAKPFLGPEGFTLIAIAAMLSTASAINATLYGTSRLSYMIAKSGELPKILEKKVWNQPIEGLLITSTLTLVIANFFDLSGISTMGSSGFLIIFAAVNWANVKLHSQTRSHRWVSLIGAIASIAAVLVLLGQTAQTQPQNLWVVVIMVLTAFTLELIYRALKGRTLRLNQPPKSDP</sequence>
<evidence type="ECO:0000256" key="2">
    <source>
        <dbReference type="ARBA" id="ARBA00022475"/>
    </source>
</evidence>
<dbReference type="EMBL" id="JTHE03000024">
    <property type="protein sequence ID" value="MCM1981936.1"/>
    <property type="molecule type" value="Genomic_DNA"/>
</dbReference>
<comment type="subcellular location">
    <subcellularLocation>
        <location evidence="1">Cell membrane</location>
        <topology evidence="1">Multi-pass membrane protein</topology>
    </subcellularLocation>
</comment>
<dbReference type="Proteomes" id="UP000031561">
    <property type="component" value="Unassembled WGS sequence"/>
</dbReference>
<organism evidence="7 8">
    <name type="scientific">Lyngbya confervoides BDU141951</name>
    <dbReference type="NCBI Taxonomy" id="1574623"/>
    <lineage>
        <taxon>Bacteria</taxon>
        <taxon>Bacillati</taxon>
        <taxon>Cyanobacteriota</taxon>
        <taxon>Cyanophyceae</taxon>
        <taxon>Oscillatoriophycideae</taxon>
        <taxon>Oscillatoriales</taxon>
        <taxon>Microcoleaceae</taxon>
        <taxon>Lyngbya</taxon>
    </lineage>
</organism>
<comment type="caution">
    <text evidence="7">The sequence shown here is derived from an EMBL/GenBank/DDBJ whole genome shotgun (WGS) entry which is preliminary data.</text>
</comment>
<dbReference type="PANTHER" id="PTHR42770:SF11">
    <property type="entry name" value="INNER MEMBRANE TRANSPORT PROTEIN YBAT"/>
    <property type="match status" value="1"/>
</dbReference>
<evidence type="ECO:0000313" key="8">
    <source>
        <dbReference type="Proteomes" id="UP000031561"/>
    </source>
</evidence>
<name>A0ABD4SZP3_9CYAN</name>
<keyword evidence="3 6" id="KW-0812">Transmembrane</keyword>
<feature type="transmembrane region" description="Helical" evidence="6">
    <location>
        <begin position="398"/>
        <end position="416"/>
    </location>
</feature>
<dbReference type="PANTHER" id="PTHR42770">
    <property type="entry name" value="AMINO ACID TRANSPORTER-RELATED"/>
    <property type="match status" value="1"/>
</dbReference>
<feature type="transmembrane region" description="Helical" evidence="6">
    <location>
        <begin position="313"/>
        <end position="334"/>
    </location>
</feature>
<dbReference type="Gene3D" id="1.20.1740.10">
    <property type="entry name" value="Amino acid/polyamine transporter I"/>
    <property type="match status" value="1"/>
</dbReference>
<evidence type="ECO:0000256" key="6">
    <source>
        <dbReference type="SAM" id="Phobius"/>
    </source>
</evidence>
<dbReference type="RefSeq" id="WP_166280194.1">
    <property type="nucleotide sequence ID" value="NZ_JTHE03000024.1"/>
</dbReference>
<feature type="transmembrane region" description="Helical" evidence="6">
    <location>
        <begin position="371"/>
        <end position="392"/>
    </location>
</feature>
<feature type="transmembrane region" description="Helical" evidence="6">
    <location>
        <begin position="6"/>
        <end position="32"/>
    </location>
</feature>
<dbReference type="AlphaFoldDB" id="A0ABD4SZP3"/>
<keyword evidence="4 6" id="KW-1133">Transmembrane helix</keyword>
<dbReference type="PIRSF" id="PIRSF006060">
    <property type="entry name" value="AA_transporter"/>
    <property type="match status" value="1"/>
</dbReference>
<gene>
    <name evidence="7" type="ORF">QQ91_0003695</name>
</gene>
<feature type="transmembrane region" description="Helical" evidence="6">
    <location>
        <begin position="270"/>
        <end position="292"/>
    </location>
</feature>
<dbReference type="Pfam" id="PF13520">
    <property type="entry name" value="AA_permease_2"/>
    <property type="match status" value="1"/>
</dbReference>
<reference evidence="7 8" key="1">
    <citation type="journal article" date="2015" name="Genome Announc.">
        <title>Draft Genome Sequence of Filamentous Marine Cyanobacterium Lyngbya confervoides Strain BDU141951.</title>
        <authorList>
            <person name="Chandrababunaidu M.M."/>
            <person name="Sen D."/>
            <person name="Tripathy S."/>
        </authorList>
    </citation>
    <scope>NUCLEOTIDE SEQUENCE [LARGE SCALE GENOMIC DNA]</scope>
    <source>
        <strain evidence="7 8">BDU141951</strain>
    </source>
</reference>
<feature type="transmembrane region" description="Helical" evidence="6">
    <location>
        <begin position="340"/>
        <end position="359"/>
    </location>
</feature>
<feature type="transmembrane region" description="Helical" evidence="6">
    <location>
        <begin position="221"/>
        <end position="241"/>
    </location>
</feature>
<feature type="transmembrane region" description="Helical" evidence="6">
    <location>
        <begin position="121"/>
        <end position="140"/>
    </location>
</feature>
<feature type="transmembrane region" description="Helical" evidence="6">
    <location>
        <begin position="90"/>
        <end position="109"/>
    </location>
</feature>
<evidence type="ECO:0000256" key="3">
    <source>
        <dbReference type="ARBA" id="ARBA00022692"/>
    </source>
</evidence>
<dbReference type="GO" id="GO:0005886">
    <property type="term" value="C:plasma membrane"/>
    <property type="evidence" value="ECO:0007669"/>
    <property type="project" value="UniProtKB-SubCell"/>
</dbReference>
<dbReference type="InterPro" id="IPR050367">
    <property type="entry name" value="APC_superfamily"/>
</dbReference>
<feature type="transmembrane region" description="Helical" evidence="6">
    <location>
        <begin position="39"/>
        <end position="58"/>
    </location>
</feature>
<feature type="transmembrane region" description="Helical" evidence="6">
    <location>
        <begin position="184"/>
        <end position="201"/>
    </location>
</feature>
<accession>A0ABD4SZP3</accession>
<feature type="transmembrane region" description="Helical" evidence="6">
    <location>
        <begin position="152"/>
        <end position="172"/>
    </location>
</feature>
<keyword evidence="5 6" id="KW-0472">Membrane</keyword>
<evidence type="ECO:0000256" key="1">
    <source>
        <dbReference type="ARBA" id="ARBA00004651"/>
    </source>
</evidence>